<dbReference type="SMART" id="SM00731">
    <property type="entry name" value="SprT"/>
    <property type="match status" value="1"/>
</dbReference>
<name>A0A4Y9A899_9BACI</name>
<sequence>MTILNENNLYEWVDRLSRQYFHKPFMDGVRFNDRLRTTGGRYLPAKRTIELNPKYVFECDEKEVAGILKHELCHYHLHIEGKGYKHGDQDFKNLLKQTGSPRHCSPLPSAEKRPKYMYKCQKCHHIYKRLQRINLNKYRCGKCGGKLALANNGE</sequence>
<dbReference type="OrthoDB" id="9799909at2"/>
<evidence type="ECO:0000313" key="2">
    <source>
        <dbReference type="EMBL" id="TFJ92048.1"/>
    </source>
</evidence>
<dbReference type="Pfam" id="PF10263">
    <property type="entry name" value="SprT-like"/>
    <property type="match status" value="1"/>
</dbReference>
<feature type="domain" description="SprT-like" evidence="1">
    <location>
        <begin position="7"/>
        <end position="150"/>
    </location>
</feature>
<dbReference type="InterPro" id="IPR006640">
    <property type="entry name" value="SprT-like_domain"/>
</dbReference>
<dbReference type="EMBL" id="SRHY01000030">
    <property type="protein sequence ID" value="TFJ92048.1"/>
    <property type="molecule type" value="Genomic_DNA"/>
</dbReference>
<reference evidence="2 3" key="1">
    <citation type="submission" date="2019-03" db="EMBL/GenBank/DDBJ databases">
        <title>Genome sequence of Lentibacillus salicampi ATCC BAA-719.</title>
        <authorList>
            <person name="Maclea K.S."/>
            <person name="Simoes Junior M."/>
        </authorList>
    </citation>
    <scope>NUCLEOTIDE SEQUENCE [LARGE SCALE GENOMIC DNA]</scope>
    <source>
        <strain evidence="2 3">ATCC BAA-719</strain>
    </source>
</reference>
<evidence type="ECO:0000313" key="3">
    <source>
        <dbReference type="Proteomes" id="UP000298484"/>
    </source>
</evidence>
<dbReference type="Proteomes" id="UP000298484">
    <property type="component" value="Unassembled WGS sequence"/>
</dbReference>
<protein>
    <submittedName>
        <fullName evidence="2">SprT family protein</fullName>
    </submittedName>
</protein>
<accession>A0A4Y9A899</accession>
<organism evidence="2 3">
    <name type="scientific">Lentibacillus salicampi</name>
    <dbReference type="NCBI Taxonomy" id="175306"/>
    <lineage>
        <taxon>Bacteria</taxon>
        <taxon>Bacillati</taxon>
        <taxon>Bacillota</taxon>
        <taxon>Bacilli</taxon>
        <taxon>Bacillales</taxon>
        <taxon>Bacillaceae</taxon>
        <taxon>Lentibacillus</taxon>
    </lineage>
</organism>
<evidence type="ECO:0000259" key="1">
    <source>
        <dbReference type="SMART" id="SM00731"/>
    </source>
</evidence>
<dbReference type="RefSeq" id="WP_135110830.1">
    <property type="nucleotide sequence ID" value="NZ_SRHY01000030.1"/>
</dbReference>
<dbReference type="GO" id="GO:0006950">
    <property type="term" value="P:response to stress"/>
    <property type="evidence" value="ECO:0007669"/>
    <property type="project" value="UniProtKB-ARBA"/>
</dbReference>
<keyword evidence="3" id="KW-1185">Reference proteome</keyword>
<gene>
    <name evidence="2" type="ORF">E4U82_14255</name>
</gene>
<proteinExistence type="predicted"/>
<dbReference type="AlphaFoldDB" id="A0A4Y9A899"/>
<dbReference type="NCBIfam" id="NF003339">
    <property type="entry name" value="PRK04351.1"/>
    <property type="match status" value="1"/>
</dbReference>
<comment type="caution">
    <text evidence="2">The sequence shown here is derived from an EMBL/GenBank/DDBJ whole genome shotgun (WGS) entry which is preliminary data.</text>
</comment>